<feature type="transmembrane region" description="Helical" evidence="6">
    <location>
        <begin position="251"/>
        <end position="272"/>
    </location>
</feature>
<dbReference type="GO" id="GO:0005886">
    <property type="term" value="C:plasma membrane"/>
    <property type="evidence" value="ECO:0007669"/>
    <property type="project" value="UniProtKB-SubCell"/>
</dbReference>
<keyword evidence="10" id="KW-1185">Reference proteome</keyword>
<evidence type="ECO:0000259" key="7">
    <source>
        <dbReference type="PROSITE" id="PS50850"/>
    </source>
</evidence>
<evidence type="ECO:0000313" key="9">
    <source>
        <dbReference type="EMBL" id="VEH85316.1"/>
    </source>
</evidence>
<dbReference type="EMBL" id="LNKA01000011">
    <property type="protein sequence ID" value="KTC65004.1"/>
    <property type="molecule type" value="Genomic_DNA"/>
</dbReference>
<feature type="transmembrane region" description="Helical" evidence="6">
    <location>
        <begin position="279"/>
        <end position="298"/>
    </location>
</feature>
<reference evidence="9 11" key="2">
    <citation type="submission" date="2018-12" db="EMBL/GenBank/DDBJ databases">
        <authorList>
            <consortium name="Pathogen Informatics"/>
        </authorList>
    </citation>
    <scope>NUCLEOTIDE SEQUENCE [LARGE SCALE GENOMIC DNA]</scope>
    <source>
        <strain evidence="9 11">NCTC12735</strain>
        <plasmid evidence="11">13</plasmid>
    </source>
</reference>
<keyword evidence="4 6" id="KW-1133">Transmembrane helix</keyword>
<keyword evidence="2" id="KW-1003">Cell membrane</keyword>
<dbReference type="InterPro" id="IPR020846">
    <property type="entry name" value="MFS_dom"/>
</dbReference>
<dbReference type="Pfam" id="PF07690">
    <property type="entry name" value="MFS_1"/>
    <property type="match status" value="1"/>
</dbReference>
<dbReference type="InterPro" id="IPR011701">
    <property type="entry name" value="MFS"/>
</dbReference>
<feature type="transmembrane region" description="Helical" evidence="6">
    <location>
        <begin position="304"/>
        <end position="327"/>
    </location>
</feature>
<feature type="transmembrane region" description="Helical" evidence="6">
    <location>
        <begin position="75"/>
        <end position="94"/>
    </location>
</feature>
<evidence type="ECO:0000256" key="1">
    <source>
        <dbReference type="ARBA" id="ARBA00004651"/>
    </source>
</evidence>
<dbReference type="PROSITE" id="PS50850">
    <property type="entry name" value="MFS"/>
    <property type="match status" value="1"/>
</dbReference>
<dbReference type="Proteomes" id="UP000281170">
    <property type="component" value="Plasmid 13"/>
</dbReference>
<protein>
    <submittedName>
        <fullName evidence="8">Major facilitator family transporter</fullName>
    </submittedName>
</protein>
<proteinExistence type="predicted"/>
<dbReference type="PANTHER" id="PTHR43124">
    <property type="entry name" value="PURINE EFFLUX PUMP PBUE"/>
    <property type="match status" value="1"/>
</dbReference>
<feature type="transmembrane region" description="Helical" evidence="6">
    <location>
        <begin position="165"/>
        <end position="187"/>
    </location>
</feature>
<dbReference type="InterPro" id="IPR050189">
    <property type="entry name" value="MFS_Efflux_Transporters"/>
</dbReference>
<dbReference type="RefSeq" id="WP_058462759.1">
    <property type="nucleotide sequence ID" value="NZ_CAAAHS010000013.1"/>
</dbReference>
<dbReference type="OrthoDB" id="5291895at2"/>
<evidence type="ECO:0000313" key="11">
    <source>
        <dbReference type="Proteomes" id="UP000281170"/>
    </source>
</evidence>
<evidence type="ECO:0000256" key="5">
    <source>
        <dbReference type="ARBA" id="ARBA00023136"/>
    </source>
</evidence>
<sequence>MTNQNKNSQALLMWSFPLLFFAFQFILRLWPGLMMQEFMQQYAIDAAGFGLIAAFYYYGYAGMQVPTAILLDKFGAKKVIFVFALFCGAGAYLFTISSNFYIALLSRFMIGAGSAVGILGVSKVVSDWFDKGQYAKMIGFSFSLGLIGAVYGGKPLSKWLAVYGGYRVGITLAIVISVLGFLCFITLRQPKNNNDSFEKLRFSNFISLLSSPIIWAVAMANLLMVGALEGFADVWGVPYLMTAYSFGKTDAAFLASLIFVGMIAGGPLMAWFGKKFGNYLSICLCGVGLAVIFLFLLAQTFSSSLALSILLFSVGVLCSYQVLIFAVGSSMVSSSYAGVTVAFLNCINMLGGSLFHTVIGKIMSYYGNEASGFSTTAFQHALSIIPICALLGTGCIYIVKLRVTHTKKSSQFLLTQ</sequence>
<gene>
    <name evidence="8" type="ORF">Lade_1684</name>
    <name evidence="9" type="ORF">NCTC12735_00943</name>
</gene>
<dbReference type="GO" id="GO:0022857">
    <property type="term" value="F:transmembrane transporter activity"/>
    <property type="evidence" value="ECO:0007669"/>
    <property type="project" value="InterPro"/>
</dbReference>
<feature type="transmembrane region" description="Helical" evidence="6">
    <location>
        <begin position="12"/>
        <end position="30"/>
    </location>
</feature>
<dbReference type="EMBL" id="LR134422">
    <property type="protein sequence ID" value="VEH85316.1"/>
    <property type="molecule type" value="Genomic_DNA"/>
</dbReference>
<keyword evidence="9" id="KW-0614">Plasmid</keyword>
<feature type="transmembrane region" description="Helical" evidence="6">
    <location>
        <begin position="100"/>
        <end position="122"/>
    </location>
</feature>
<dbReference type="Gene3D" id="1.20.1250.20">
    <property type="entry name" value="MFS general substrate transporter like domains"/>
    <property type="match status" value="2"/>
</dbReference>
<dbReference type="PANTHER" id="PTHR43124:SF3">
    <property type="entry name" value="CHLORAMPHENICOL EFFLUX PUMP RV0191"/>
    <property type="match status" value="1"/>
</dbReference>
<dbReference type="InterPro" id="IPR036259">
    <property type="entry name" value="MFS_trans_sf"/>
</dbReference>
<evidence type="ECO:0000256" key="3">
    <source>
        <dbReference type="ARBA" id="ARBA00022692"/>
    </source>
</evidence>
<organism evidence="8 10">
    <name type="scientific">Legionella adelaidensis</name>
    <dbReference type="NCBI Taxonomy" id="45056"/>
    <lineage>
        <taxon>Bacteria</taxon>
        <taxon>Pseudomonadati</taxon>
        <taxon>Pseudomonadota</taxon>
        <taxon>Gammaproteobacteria</taxon>
        <taxon>Legionellales</taxon>
        <taxon>Legionellaceae</taxon>
        <taxon>Legionella</taxon>
    </lineage>
</organism>
<reference evidence="8 10" key="1">
    <citation type="submission" date="2015-11" db="EMBL/GenBank/DDBJ databases">
        <title>Identification of large and diverse effector repertoires of 38 Legionella species.</title>
        <authorList>
            <person name="Burstein D."/>
            <person name="Amaro F."/>
            <person name="Zusman T."/>
            <person name="Lifshitz Z."/>
            <person name="Cohen O."/>
            <person name="Gilbert J.A."/>
            <person name="Pupko T."/>
            <person name="Shuman H.A."/>
            <person name="Segal G."/>
        </authorList>
    </citation>
    <scope>NUCLEOTIDE SEQUENCE [LARGE SCALE GENOMIC DNA]</scope>
    <source>
        <strain evidence="8 10">1762-AUS-E</strain>
    </source>
</reference>
<evidence type="ECO:0000256" key="4">
    <source>
        <dbReference type="ARBA" id="ARBA00022989"/>
    </source>
</evidence>
<geneLocation type="plasmid" evidence="9 11">
    <name>13</name>
</geneLocation>
<dbReference type="AlphaFoldDB" id="A0A0W0R1P5"/>
<name>A0A0W0R1P5_9GAMM</name>
<comment type="subcellular location">
    <subcellularLocation>
        <location evidence="1">Cell membrane</location>
        <topology evidence="1">Multi-pass membrane protein</topology>
    </subcellularLocation>
</comment>
<evidence type="ECO:0000256" key="6">
    <source>
        <dbReference type="SAM" id="Phobius"/>
    </source>
</evidence>
<evidence type="ECO:0000256" key="2">
    <source>
        <dbReference type="ARBA" id="ARBA00022475"/>
    </source>
</evidence>
<dbReference type="STRING" id="45056.Lade_1684"/>
<accession>A0A0W0R1P5</accession>
<feature type="transmembrane region" description="Helical" evidence="6">
    <location>
        <begin position="379"/>
        <end position="399"/>
    </location>
</feature>
<feature type="transmembrane region" description="Helical" evidence="6">
    <location>
        <begin position="134"/>
        <end position="153"/>
    </location>
</feature>
<dbReference type="KEGG" id="ladl:NCTC12735_00943"/>
<feature type="transmembrane region" description="Helical" evidence="6">
    <location>
        <begin position="208"/>
        <end position="231"/>
    </location>
</feature>
<feature type="domain" description="Major facilitator superfamily (MFS) profile" evidence="7">
    <location>
        <begin position="10"/>
        <end position="404"/>
    </location>
</feature>
<feature type="transmembrane region" description="Helical" evidence="6">
    <location>
        <begin position="42"/>
        <end position="63"/>
    </location>
</feature>
<dbReference type="SUPFAM" id="SSF103473">
    <property type="entry name" value="MFS general substrate transporter"/>
    <property type="match status" value="1"/>
</dbReference>
<evidence type="ECO:0000313" key="8">
    <source>
        <dbReference type="EMBL" id="KTC65004.1"/>
    </source>
</evidence>
<keyword evidence="3 6" id="KW-0812">Transmembrane</keyword>
<keyword evidence="5 6" id="KW-0472">Membrane</keyword>
<dbReference type="PATRIC" id="fig|45056.6.peg.1737"/>
<dbReference type="Proteomes" id="UP000054859">
    <property type="component" value="Unassembled WGS sequence"/>
</dbReference>
<feature type="transmembrane region" description="Helical" evidence="6">
    <location>
        <begin position="339"/>
        <end position="359"/>
    </location>
</feature>
<evidence type="ECO:0000313" key="10">
    <source>
        <dbReference type="Proteomes" id="UP000054859"/>
    </source>
</evidence>